<sequence length="218" mass="22785">MTQLAIFDCDGTLVDGQANVCAAMEHAFGAAGRAPPPQERIRRIVGLSLPQAMAALLPDSSAQEHQTLAGLYREAFRAQRAAGLVSEPLFDGIHALLNRLHGDGWTLAVATGKSARGLAHCLAKNDIADLFISLQTADDHPSKPHPSMIISILQQTGMKSDTAVMIGDTSFDMAMAGAAGIRGIGVAWGYHRPAELLVAGAAGVARDAADLSKLLRAA</sequence>
<dbReference type="InterPro" id="IPR036412">
    <property type="entry name" value="HAD-like_sf"/>
</dbReference>
<dbReference type="InterPro" id="IPR023214">
    <property type="entry name" value="HAD_sf"/>
</dbReference>
<dbReference type="Gene3D" id="3.40.50.1000">
    <property type="entry name" value="HAD superfamily/HAD-like"/>
    <property type="match status" value="1"/>
</dbReference>
<dbReference type="PANTHER" id="PTHR43434">
    <property type="entry name" value="PHOSPHOGLYCOLATE PHOSPHATASE"/>
    <property type="match status" value="1"/>
</dbReference>
<comment type="caution">
    <text evidence="1">The sequence shown here is derived from an EMBL/GenBank/DDBJ whole genome shotgun (WGS) entry which is preliminary data.</text>
</comment>
<dbReference type="PANTHER" id="PTHR43434:SF24">
    <property type="entry name" value="HYDROLASE-RELATED"/>
    <property type="match status" value="1"/>
</dbReference>
<dbReference type="Gene3D" id="1.10.150.240">
    <property type="entry name" value="Putative phosphatase, domain 2"/>
    <property type="match status" value="1"/>
</dbReference>
<dbReference type="InterPro" id="IPR006439">
    <property type="entry name" value="HAD-SF_hydro_IA"/>
</dbReference>
<organism evidence="1 2">
    <name type="scientific">Croceicoccus esteveae</name>
    <dbReference type="NCBI Taxonomy" id="3075597"/>
    <lineage>
        <taxon>Bacteria</taxon>
        <taxon>Pseudomonadati</taxon>
        <taxon>Pseudomonadota</taxon>
        <taxon>Alphaproteobacteria</taxon>
        <taxon>Sphingomonadales</taxon>
        <taxon>Erythrobacteraceae</taxon>
        <taxon>Croceicoccus</taxon>
    </lineage>
</organism>
<dbReference type="SUPFAM" id="SSF56784">
    <property type="entry name" value="HAD-like"/>
    <property type="match status" value="1"/>
</dbReference>
<gene>
    <name evidence="1" type="ORF">RM533_00435</name>
</gene>
<dbReference type="SFLD" id="SFLDS00003">
    <property type="entry name" value="Haloacid_Dehalogenase"/>
    <property type="match status" value="1"/>
</dbReference>
<dbReference type="RefSeq" id="WP_311339218.1">
    <property type="nucleotide sequence ID" value="NZ_JAVRHS010000001.1"/>
</dbReference>
<reference evidence="1 2" key="1">
    <citation type="submission" date="2023-09" db="EMBL/GenBank/DDBJ databases">
        <authorList>
            <person name="Rey-Velasco X."/>
        </authorList>
    </citation>
    <scope>NUCLEOTIDE SEQUENCE [LARGE SCALE GENOMIC DNA]</scope>
    <source>
        <strain evidence="1 2">F390</strain>
    </source>
</reference>
<dbReference type="SFLD" id="SFLDG01129">
    <property type="entry name" value="C1.5:_HAD__Beta-PGM__Phosphata"/>
    <property type="match status" value="1"/>
</dbReference>
<keyword evidence="2" id="KW-1185">Reference proteome</keyword>
<protein>
    <submittedName>
        <fullName evidence="1">HAD-IA family hydrolase</fullName>
    </submittedName>
</protein>
<accession>A0ABU2ZDG8</accession>
<dbReference type="InterPro" id="IPR023198">
    <property type="entry name" value="PGP-like_dom2"/>
</dbReference>
<name>A0ABU2ZDG8_9SPHN</name>
<proteinExistence type="predicted"/>
<evidence type="ECO:0000313" key="2">
    <source>
        <dbReference type="Proteomes" id="UP001259803"/>
    </source>
</evidence>
<dbReference type="Pfam" id="PF13419">
    <property type="entry name" value="HAD_2"/>
    <property type="match status" value="1"/>
</dbReference>
<dbReference type="InterPro" id="IPR041492">
    <property type="entry name" value="HAD_2"/>
</dbReference>
<evidence type="ECO:0000313" key="1">
    <source>
        <dbReference type="EMBL" id="MDT0574644.1"/>
    </source>
</evidence>
<dbReference type="NCBIfam" id="TIGR01549">
    <property type="entry name" value="HAD-SF-IA-v1"/>
    <property type="match status" value="1"/>
</dbReference>
<keyword evidence="1" id="KW-0378">Hydrolase</keyword>
<dbReference type="GO" id="GO:0016787">
    <property type="term" value="F:hydrolase activity"/>
    <property type="evidence" value="ECO:0007669"/>
    <property type="project" value="UniProtKB-KW"/>
</dbReference>
<dbReference type="InterPro" id="IPR050155">
    <property type="entry name" value="HAD-like_hydrolase_sf"/>
</dbReference>
<dbReference type="Proteomes" id="UP001259803">
    <property type="component" value="Unassembled WGS sequence"/>
</dbReference>
<dbReference type="EMBL" id="JAVRHS010000001">
    <property type="protein sequence ID" value="MDT0574644.1"/>
    <property type="molecule type" value="Genomic_DNA"/>
</dbReference>